<dbReference type="Proteomes" id="UP001057452">
    <property type="component" value="Chromosome 6"/>
</dbReference>
<protein>
    <submittedName>
        <fullName evidence="1">Uncharacterized protein</fullName>
    </submittedName>
</protein>
<comment type="caution">
    <text evidence="1">The sequence shown here is derived from an EMBL/GenBank/DDBJ whole genome shotgun (WGS) entry which is preliminary data.</text>
</comment>
<evidence type="ECO:0000313" key="1">
    <source>
        <dbReference type="EMBL" id="KAI4825466.1"/>
    </source>
</evidence>
<evidence type="ECO:0000313" key="2">
    <source>
        <dbReference type="Proteomes" id="UP001057452"/>
    </source>
</evidence>
<organism evidence="1 2">
    <name type="scientific">Chaenocephalus aceratus</name>
    <name type="common">Blackfin icefish</name>
    <name type="synonym">Chaenichthys aceratus</name>
    <dbReference type="NCBI Taxonomy" id="36190"/>
    <lineage>
        <taxon>Eukaryota</taxon>
        <taxon>Metazoa</taxon>
        <taxon>Chordata</taxon>
        <taxon>Craniata</taxon>
        <taxon>Vertebrata</taxon>
        <taxon>Euteleostomi</taxon>
        <taxon>Actinopterygii</taxon>
        <taxon>Neopterygii</taxon>
        <taxon>Teleostei</taxon>
        <taxon>Neoteleostei</taxon>
        <taxon>Acanthomorphata</taxon>
        <taxon>Eupercaria</taxon>
        <taxon>Perciformes</taxon>
        <taxon>Notothenioidei</taxon>
        <taxon>Channichthyidae</taxon>
        <taxon>Chaenocephalus</taxon>
    </lineage>
</organism>
<accession>A0ACB9XEL6</accession>
<gene>
    <name evidence="1" type="ORF">KUCAC02_021146</name>
</gene>
<proteinExistence type="predicted"/>
<sequence length="56" mass="6148">MDVACSPGVDGQEVWQCQTEVNVGGRGCCVLRLCPSSPMQLTLVQQVQFPKALRRK</sequence>
<reference evidence="1" key="1">
    <citation type="submission" date="2022-05" db="EMBL/GenBank/DDBJ databases">
        <title>Chromosome-level genome of Chaenocephalus aceratus.</title>
        <authorList>
            <person name="Park H."/>
        </authorList>
    </citation>
    <scope>NUCLEOTIDE SEQUENCE</scope>
    <source>
        <strain evidence="1">KU_202001</strain>
    </source>
</reference>
<name>A0ACB9XEL6_CHAAC</name>
<keyword evidence="2" id="KW-1185">Reference proteome</keyword>
<dbReference type="EMBL" id="CM043790">
    <property type="protein sequence ID" value="KAI4825466.1"/>
    <property type="molecule type" value="Genomic_DNA"/>
</dbReference>